<dbReference type="Pfam" id="PF01731">
    <property type="entry name" value="Arylesterase"/>
    <property type="match status" value="1"/>
</dbReference>
<evidence type="ECO:0000256" key="2">
    <source>
        <dbReference type="ARBA" id="ARBA00022801"/>
    </source>
</evidence>
<comment type="similarity">
    <text evidence="1">Belongs to the paraoxonase family.</text>
</comment>
<keyword evidence="6" id="KW-0479">Metal-binding</keyword>
<evidence type="ECO:0000256" key="7">
    <source>
        <dbReference type="PIRSR" id="PIRSR602640-3"/>
    </source>
</evidence>
<keyword evidence="9" id="KW-0732">Signal</keyword>
<dbReference type="GO" id="GO:0046872">
    <property type="term" value="F:metal ion binding"/>
    <property type="evidence" value="ECO:0007669"/>
    <property type="project" value="UniProtKB-KW"/>
</dbReference>
<evidence type="ECO:0000256" key="6">
    <source>
        <dbReference type="PIRSR" id="PIRSR602640-2"/>
    </source>
</evidence>
<feature type="signal peptide" evidence="9">
    <location>
        <begin position="1"/>
        <end position="23"/>
    </location>
</feature>
<dbReference type="InterPro" id="IPR002640">
    <property type="entry name" value="Arylesterase"/>
</dbReference>
<dbReference type="EMBL" id="CAJVPL010002731">
    <property type="protein sequence ID" value="CAG8618333.1"/>
    <property type="molecule type" value="Genomic_DNA"/>
</dbReference>
<feature type="binding site" evidence="6">
    <location>
        <position position="114"/>
    </location>
    <ligand>
        <name>Ca(2+)</name>
        <dbReference type="ChEBI" id="CHEBI:29108"/>
        <label>1</label>
        <note>catalytic</note>
    </ligand>
</feature>
<comment type="caution">
    <text evidence="10">The sequence shown here is derived from an EMBL/GenBank/DDBJ whole genome shotgun (WGS) entry which is preliminary data.</text>
</comment>
<feature type="binding site" evidence="6">
    <location>
        <position position="273"/>
    </location>
    <ligand>
        <name>Ca(2+)</name>
        <dbReference type="ChEBI" id="CHEBI:29108"/>
        <label>1</label>
        <note>catalytic</note>
    </ligand>
</feature>
<proteinExistence type="inferred from homology"/>
<dbReference type="InterPro" id="IPR011042">
    <property type="entry name" value="6-blade_b-propeller_TolB-like"/>
</dbReference>
<feature type="glycosylation site" description="N-linked (GlcNAc...) asparagine" evidence="8">
    <location>
        <position position="273"/>
    </location>
</feature>
<evidence type="ECO:0000256" key="3">
    <source>
        <dbReference type="ARBA" id="ARBA00023157"/>
    </source>
</evidence>
<feature type="disulfide bond" description="In form B" evidence="7">
    <location>
        <begin position="33"/>
        <end position="371"/>
    </location>
</feature>
<evidence type="ECO:0000256" key="5">
    <source>
        <dbReference type="PIRSR" id="PIRSR602640-1"/>
    </source>
</evidence>
<protein>
    <submittedName>
        <fullName evidence="10">6172_t:CDS:1</fullName>
    </submittedName>
</protein>
<accession>A0A9N9CWJ1</accession>
<organism evidence="10 11">
    <name type="scientific">Ambispora gerdemannii</name>
    <dbReference type="NCBI Taxonomy" id="144530"/>
    <lineage>
        <taxon>Eukaryota</taxon>
        <taxon>Fungi</taxon>
        <taxon>Fungi incertae sedis</taxon>
        <taxon>Mucoromycota</taxon>
        <taxon>Glomeromycotina</taxon>
        <taxon>Glomeromycetes</taxon>
        <taxon>Archaeosporales</taxon>
        <taxon>Ambisporaceae</taxon>
        <taxon>Ambispora</taxon>
    </lineage>
</organism>
<comment type="PTM">
    <text evidence="8">Glycosylated.</text>
</comment>
<evidence type="ECO:0000256" key="4">
    <source>
        <dbReference type="ARBA" id="ARBA00023180"/>
    </source>
</evidence>
<feature type="binding site" evidence="6">
    <location>
        <position position="272"/>
    </location>
    <ligand>
        <name>Ca(2+)</name>
        <dbReference type="ChEBI" id="CHEBI:29108"/>
        <label>1</label>
        <note>catalytic</note>
    </ligand>
</feature>
<keyword evidence="6" id="KW-0106">Calcium</keyword>
<evidence type="ECO:0000256" key="8">
    <source>
        <dbReference type="PIRSR" id="PIRSR602640-4"/>
    </source>
</evidence>
<feature type="binding site" evidence="6">
    <location>
        <position position="167"/>
    </location>
    <ligand>
        <name>Ca(2+)</name>
        <dbReference type="ChEBI" id="CHEBI:29108"/>
        <label>1</label>
        <note>catalytic</note>
    </ligand>
</feature>
<dbReference type="AlphaFoldDB" id="A0A9N9CWJ1"/>
<evidence type="ECO:0000256" key="9">
    <source>
        <dbReference type="SAM" id="SignalP"/>
    </source>
</evidence>
<evidence type="ECO:0000256" key="1">
    <source>
        <dbReference type="ARBA" id="ARBA00008595"/>
    </source>
</evidence>
<keyword evidence="3 7" id="KW-1015">Disulfide bond</keyword>
<comment type="cofactor">
    <cofactor evidence="6">
        <name>Ca(2+)</name>
        <dbReference type="ChEBI" id="CHEBI:29108"/>
    </cofactor>
    <text evidence="6">Binds 2 calcium ions per subunit.</text>
</comment>
<dbReference type="InterPro" id="IPR051288">
    <property type="entry name" value="Serum_paraoxonase/arylesterase"/>
</dbReference>
<keyword evidence="11" id="KW-1185">Reference proteome</keyword>
<evidence type="ECO:0000313" key="10">
    <source>
        <dbReference type="EMBL" id="CAG8618333.1"/>
    </source>
</evidence>
<feature type="binding site" evidence="6">
    <location>
        <position position="227"/>
    </location>
    <ligand>
        <name>Ca(2+)</name>
        <dbReference type="ChEBI" id="CHEBI:29108"/>
        <label>1</label>
        <note>catalytic</note>
    </ligand>
</feature>
<dbReference type="OrthoDB" id="5307922at2759"/>
<keyword evidence="2" id="KW-0378">Hydrolase</keyword>
<sequence>MYFYRILFFILLAQLFDEAKVFASIIPKTVSKCRSIQGPEACEDIVIHHQSGIAFMACGSEIGRRTQWWPPIDQLNTQTQPREQPWIYNLETDEIFPVSLKNFPKDTDIALHGLGMYVDPYNSNKIALFFVNHRRSGSVIEVFDHTIGTKELIYRETVSSELIVTPNDVTPVSANEFYTTNDRRYTYKQEKLRQFESDTGRSWTNVIFHSSKNDTTFIAAEGISYANGIIANWNYTRIYVNSVGTGETIIYDRREDNLLLEIERVHIGVAVDNQSIDEVSGEIYVAGFPDVPATFKYLLDPTGKSPPPPVLIAKISNVTKKAHPLLGSNYQVTKVLETNGSDFNSISIAAVDRKRNVILLGSILNKGITRCDLE</sequence>
<name>A0A9N9CWJ1_9GLOM</name>
<dbReference type="GO" id="GO:0004064">
    <property type="term" value="F:arylesterase activity"/>
    <property type="evidence" value="ECO:0007669"/>
    <property type="project" value="InterPro"/>
</dbReference>
<feature type="glycosylation site" description="N-linked (GlcNAc...) asparagine" evidence="8">
    <location>
        <position position="339"/>
    </location>
</feature>
<feature type="binding site" evidence="6">
    <location>
        <position position="168"/>
    </location>
    <ligand>
        <name>Ca(2+)</name>
        <dbReference type="ChEBI" id="CHEBI:29108"/>
        <label>1</label>
        <note>catalytic</note>
    </ligand>
</feature>
<reference evidence="10" key="1">
    <citation type="submission" date="2021-06" db="EMBL/GenBank/DDBJ databases">
        <authorList>
            <person name="Kallberg Y."/>
            <person name="Tangrot J."/>
            <person name="Rosling A."/>
        </authorList>
    </citation>
    <scope>NUCLEOTIDE SEQUENCE</scope>
    <source>
        <strain evidence="10">MT106</strain>
    </source>
</reference>
<feature type="chain" id="PRO_5040430194" evidence="9">
    <location>
        <begin position="24"/>
        <end position="374"/>
    </location>
</feature>
<keyword evidence="4 8" id="KW-0325">Glycoprotein</keyword>
<feature type="binding site" evidence="6">
    <location>
        <position position="44"/>
    </location>
    <ligand>
        <name>Ca(2+)</name>
        <dbReference type="ChEBI" id="CHEBI:29108"/>
        <label>1</label>
        <note>catalytic</note>
    </ligand>
</feature>
<gene>
    <name evidence="10" type="ORF">AGERDE_LOCUS9938</name>
</gene>
<dbReference type="PANTHER" id="PTHR11799">
    <property type="entry name" value="PARAOXONASE"/>
    <property type="match status" value="1"/>
</dbReference>
<dbReference type="PANTHER" id="PTHR11799:SF12">
    <property type="entry name" value="PARAOXONASE-RELATED"/>
    <property type="match status" value="1"/>
</dbReference>
<feature type="active site" description="Proton acceptor" evidence="5">
    <location>
        <position position="112"/>
    </location>
</feature>
<evidence type="ECO:0000313" key="11">
    <source>
        <dbReference type="Proteomes" id="UP000789831"/>
    </source>
</evidence>
<dbReference type="Gene3D" id="2.120.10.30">
    <property type="entry name" value="TolB, C-terminal domain"/>
    <property type="match status" value="1"/>
</dbReference>
<dbReference type="Proteomes" id="UP000789831">
    <property type="component" value="Unassembled WGS sequence"/>
</dbReference>
<dbReference type="SUPFAM" id="SSF63829">
    <property type="entry name" value="Calcium-dependent phosphotriesterase"/>
    <property type="match status" value="1"/>
</dbReference>